<evidence type="ECO:0000256" key="1">
    <source>
        <dbReference type="ARBA" id="ARBA00022658"/>
    </source>
</evidence>
<dbReference type="Gene3D" id="2.130.10.30">
    <property type="entry name" value="Regulator of chromosome condensation 1/beta-lactamase-inhibitor protein II"/>
    <property type="match status" value="1"/>
</dbReference>
<keyword evidence="7" id="KW-1185">Reference proteome</keyword>
<name>A0ABR3FU06_9AGAR</name>
<dbReference type="PRINTS" id="PR00633">
    <property type="entry name" value="RCCNDNSATION"/>
</dbReference>
<proteinExistence type="predicted"/>
<dbReference type="InterPro" id="IPR000408">
    <property type="entry name" value="Reg_chr_condens"/>
</dbReference>
<feature type="compositionally biased region" description="Polar residues" evidence="4">
    <location>
        <begin position="25"/>
        <end position="39"/>
    </location>
</feature>
<feature type="repeat" description="RCC1" evidence="3">
    <location>
        <begin position="54"/>
        <end position="120"/>
    </location>
</feature>
<dbReference type="InterPro" id="IPR058923">
    <property type="entry name" value="RCC1-like_dom"/>
</dbReference>
<dbReference type="PANTHER" id="PTHR45982">
    <property type="entry name" value="REGULATOR OF CHROMOSOME CONDENSATION"/>
    <property type="match status" value="1"/>
</dbReference>
<feature type="domain" description="RCC1-like" evidence="5">
    <location>
        <begin position="55"/>
        <end position="490"/>
    </location>
</feature>
<evidence type="ECO:0000256" key="4">
    <source>
        <dbReference type="SAM" id="MobiDB-lite"/>
    </source>
</evidence>
<dbReference type="PROSITE" id="PS00626">
    <property type="entry name" value="RCC1_2"/>
    <property type="match status" value="1"/>
</dbReference>
<feature type="repeat" description="RCC1" evidence="3">
    <location>
        <begin position="440"/>
        <end position="495"/>
    </location>
</feature>
<sequence length="497" mass="52793">MPRQTRQRSAKASTTSPLRKRATPQAVTGTKNKAKPTSTLVSIPTYPTEVRPGLQLFVWGTNEGGFGQLGLGISGVQCVKPRRHLWAQGKMEAGGFGAKAGAGLRSVAAGGMHTLLLDEHGTVWSSGVNDDAALGRITENVRDTDEDALSCSFNPIQSLVDAGFRAVQIAAGDNIGAAVGSNGELRIWGTFRQDRGRSLFADGISHQWLPAPVLQSTRKVAGTTEKVASVACGGNHVVALTTHGYVHTWGVGDDGRLGRKFMTRHKALDRLEVEATVPQKIVLGTGVQSRKAVSVSAGQFTSFAVDDSGDVWAWGMNSRGQTGTGYISGLTDDEQCVDLPTRVVGLSSAELGNPERVVSIAGGDTHTLFLTSEGNVYVCGERSDGRLGLPDDHEVLNEDRDSRSSIWMPVLVEIPDTEADDPIVSIVAGPRYSMAITRAGVLFSWGSGPNGELGLGDGDGNSRSNVPRRVTRREGSWAVKQVSCGGQHVVGLFQRRE</sequence>
<evidence type="ECO:0000313" key="6">
    <source>
        <dbReference type="EMBL" id="KAL0578963.1"/>
    </source>
</evidence>
<evidence type="ECO:0000256" key="3">
    <source>
        <dbReference type="PROSITE-ProRule" id="PRU00235"/>
    </source>
</evidence>
<dbReference type="Proteomes" id="UP001465976">
    <property type="component" value="Unassembled WGS sequence"/>
</dbReference>
<keyword evidence="2" id="KW-0677">Repeat</keyword>
<dbReference type="InterPro" id="IPR051553">
    <property type="entry name" value="Ran_GTPase-activating"/>
</dbReference>
<dbReference type="Pfam" id="PF25390">
    <property type="entry name" value="WD40_RLD"/>
    <property type="match status" value="1"/>
</dbReference>
<keyword evidence="1" id="KW-0344">Guanine-nucleotide releasing factor</keyword>
<dbReference type="PANTHER" id="PTHR45982:SF1">
    <property type="entry name" value="REGULATOR OF CHROMOSOME CONDENSATION"/>
    <property type="match status" value="1"/>
</dbReference>
<comment type="caution">
    <text evidence="6">The sequence shown here is derived from an EMBL/GenBank/DDBJ whole genome shotgun (WGS) entry which is preliminary data.</text>
</comment>
<dbReference type="EMBL" id="JBAHYK010000077">
    <property type="protein sequence ID" value="KAL0578963.1"/>
    <property type="molecule type" value="Genomic_DNA"/>
</dbReference>
<feature type="repeat" description="RCC1" evidence="3">
    <location>
        <begin position="309"/>
        <end position="373"/>
    </location>
</feature>
<evidence type="ECO:0000259" key="5">
    <source>
        <dbReference type="Pfam" id="PF25390"/>
    </source>
</evidence>
<accession>A0ABR3FU06</accession>
<dbReference type="SUPFAM" id="SSF50985">
    <property type="entry name" value="RCC1/BLIP-II"/>
    <property type="match status" value="1"/>
</dbReference>
<reference evidence="6 7" key="1">
    <citation type="submission" date="2024-02" db="EMBL/GenBank/DDBJ databases">
        <title>A draft genome for the cacao thread blight pathogen Marasmius crinis-equi.</title>
        <authorList>
            <person name="Cohen S.P."/>
            <person name="Baruah I.K."/>
            <person name="Amoako-Attah I."/>
            <person name="Bukari Y."/>
            <person name="Meinhardt L.W."/>
            <person name="Bailey B.A."/>
        </authorList>
    </citation>
    <scope>NUCLEOTIDE SEQUENCE [LARGE SCALE GENOMIC DNA]</scope>
    <source>
        <strain evidence="6 7">GH-76</strain>
    </source>
</reference>
<evidence type="ECO:0000313" key="7">
    <source>
        <dbReference type="Proteomes" id="UP001465976"/>
    </source>
</evidence>
<organism evidence="6 7">
    <name type="scientific">Marasmius crinis-equi</name>
    <dbReference type="NCBI Taxonomy" id="585013"/>
    <lineage>
        <taxon>Eukaryota</taxon>
        <taxon>Fungi</taxon>
        <taxon>Dikarya</taxon>
        <taxon>Basidiomycota</taxon>
        <taxon>Agaricomycotina</taxon>
        <taxon>Agaricomycetes</taxon>
        <taxon>Agaricomycetidae</taxon>
        <taxon>Agaricales</taxon>
        <taxon>Marasmiineae</taxon>
        <taxon>Marasmiaceae</taxon>
        <taxon>Marasmius</taxon>
    </lineage>
</organism>
<dbReference type="PROSITE" id="PS50012">
    <property type="entry name" value="RCC1_3"/>
    <property type="match status" value="6"/>
</dbReference>
<dbReference type="PROSITE" id="PS00625">
    <property type="entry name" value="RCC1_1"/>
    <property type="match status" value="1"/>
</dbReference>
<feature type="repeat" description="RCC1" evidence="3">
    <location>
        <begin position="183"/>
        <end position="243"/>
    </location>
</feature>
<evidence type="ECO:0000256" key="2">
    <source>
        <dbReference type="ARBA" id="ARBA00022737"/>
    </source>
</evidence>
<feature type="repeat" description="RCC1" evidence="3">
    <location>
        <begin position="374"/>
        <end position="439"/>
    </location>
</feature>
<feature type="region of interest" description="Disordered" evidence="4">
    <location>
        <begin position="1"/>
        <end position="39"/>
    </location>
</feature>
<feature type="repeat" description="RCC1" evidence="3">
    <location>
        <begin position="244"/>
        <end position="308"/>
    </location>
</feature>
<dbReference type="InterPro" id="IPR009091">
    <property type="entry name" value="RCC1/BLIP-II"/>
</dbReference>
<gene>
    <name evidence="6" type="ORF">V5O48_003055</name>
</gene>
<protein>
    <recommendedName>
        <fullName evidence="5">RCC1-like domain-containing protein</fullName>
    </recommendedName>
</protein>